<accession>A0ACB0LLW5</accession>
<protein>
    <submittedName>
        <fullName evidence="1">Uncharacterized protein</fullName>
    </submittedName>
</protein>
<proteinExistence type="predicted"/>
<comment type="caution">
    <text evidence="1">The sequence shown here is derived from an EMBL/GenBank/DDBJ whole genome shotgun (WGS) entry which is preliminary data.</text>
</comment>
<dbReference type="EMBL" id="CASHSV030000615">
    <property type="protein sequence ID" value="CAJ2669406.1"/>
    <property type="molecule type" value="Genomic_DNA"/>
</dbReference>
<sequence>MRDERKIERDMEFQNDRRHWNVEMMYMKKVMTDEQIETLRKQIAAYGTICEQLVQMHHKTISSHQNLTGARLRGMCFDPMITKIGSRQRWTPTPLQLQTLERVFKAETGTPSKEMIRELTANLTKHGEISETNVYNWFQNRRARSKRKQQSSTPTSVSTEPEVPAEVDSKDKKTKPDDLVAFQPADSTEPEVPAEVDSKDKKTKLDDLVVFQPAENLFNNVCCGSQYLNPESDDSLRSSKNFDHVAAIDEMLSNSRSSDYLVENLEAPENKNIEG</sequence>
<organism evidence="1 2">
    <name type="scientific">Trifolium pratense</name>
    <name type="common">Red clover</name>
    <dbReference type="NCBI Taxonomy" id="57577"/>
    <lineage>
        <taxon>Eukaryota</taxon>
        <taxon>Viridiplantae</taxon>
        <taxon>Streptophyta</taxon>
        <taxon>Embryophyta</taxon>
        <taxon>Tracheophyta</taxon>
        <taxon>Spermatophyta</taxon>
        <taxon>Magnoliopsida</taxon>
        <taxon>eudicotyledons</taxon>
        <taxon>Gunneridae</taxon>
        <taxon>Pentapetalae</taxon>
        <taxon>rosids</taxon>
        <taxon>fabids</taxon>
        <taxon>Fabales</taxon>
        <taxon>Fabaceae</taxon>
        <taxon>Papilionoideae</taxon>
        <taxon>50 kb inversion clade</taxon>
        <taxon>NPAAA clade</taxon>
        <taxon>Hologalegina</taxon>
        <taxon>IRL clade</taxon>
        <taxon>Trifolieae</taxon>
        <taxon>Trifolium</taxon>
    </lineage>
</organism>
<dbReference type="Proteomes" id="UP001177021">
    <property type="component" value="Unassembled WGS sequence"/>
</dbReference>
<keyword evidence="2" id="KW-1185">Reference proteome</keyword>
<reference evidence="1" key="1">
    <citation type="submission" date="2023-10" db="EMBL/GenBank/DDBJ databases">
        <authorList>
            <person name="Rodriguez Cubillos JULIANA M."/>
            <person name="De Vega J."/>
        </authorList>
    </citation>
    <scope>NUCLEOTIDE SEQUENCE</scope>
</reference>
<name>A0ACB0LLW5_TRIPR</name>
<evidence type="ECO:0000313" key="1">
    <source>
        <dbReference type="EMBL" id="CAJ2669406.1"/>
    </source>
</evidence>
<evidence type="ECO:0000313" key="2">
    <source>
        <dbReference type="Proteomes" id="UP001177021"/>
    </source>
</evidence>
<gene>
    <name evidence="1" type="ORF">MILVUS5_LOCUS33613</name>
</gene>